<gene>
    <name evidence="9" type="ORF">BCR35DRAFT_355425</name>
</gene>
<evidence type="ECO:0000313" key="10">
    <source>
        <dbReference type="Proteomes" id="UP000193467"/>
    </source>
</evidence>
<dbReference type="GO" id="GO:0045277">
    <property type="term" value="C:respiratory chain complex IV"/>
    <property type="evidence" value="ECO:0007669"/>
    <property type="project" value="InterPro"/>
</dbReference>
<evidence type="ECO:0000313" key="9">
    <source>
        <dbReference type="EMBL" id="ORY57989.1"/>
    </source>
</evidence>
<evidence type="ECO:0000256" key="3">
    <source>
        <dbReference type="ARBA" id="ARBA00010514"/>
    </source>
</evidence>
<evidence type="ECO:0000256" key="1">
    <source>
        <dbReference type="ARBA" id="ARBA00004434"/>
    </source>
</evidence>
<evidence type="ECO:0000256" key="2">
    <source>
        <dbReference type="ARBA" id="ARBA00004673"/>
    </source>
</evidence>
<keyword evidence="5" id="KW-0496">Mitochondrion</keyword>
<evidence type="ECO:0000256" key="7">
    <source>
        <dbReference type="SAM" id="MobiDB-lite"/>
    </source>
</evidence>
<comment type="subcellular location">
    <subcellularLocation>
        <location evidence="1">Mitochondrion inner membrane</location>
        <topology evidence="1">Single-pass membrane protein</topology>
    </subcellularLocation>
</comment>
<reference evidence="9 10" key="1">
    <citation type="submission" date="2016-07" db="EMBL/GenBank/DDBJ databases">
        <title>Pervasive Adenine N6-methylation of Active Genes in Fungi.</title>
        <authorList>
            <consortium name="DOE Joint Genome Institute"/>
            <person name="Mondo S.J."/>
            <person name="Dannebaum R.O."/>
            <person name="Kuo R.C."/>
            <person name="Labutti K."/>
            <person name="Haridas S."/>
            <person name="Kuo A."/>
            <person name="Salamov A."/>
            <person name="Ahrendt S.R."/>
            <person name="Lipzen A."/>
            <person name="Sullivan W."/>
            <person name="Andreopoulos W.B."/>
            <person name="Clum A."/>
            <person name="Lindquist E."/>
            <person name="Daum C."/>
            <person name="Ramamoorthy G.K."/>
            <person name="Gryganskyi A."/>
            <person name="Culley D."/>
            <person name="Magnuson J.K."/>
            <person name="James T.Y."/>
            <person name="O'Malley M.A."/>
            <person name="Stajich J.E."/>
            <person name="Spatafora J.W."/>
            <person name="Visel A."/>
            <person name="Grigoriev I.V."/>
        </authorList>
    </citation>
    <scope>NUCLEOTIDE SEQUENCE [LARGE SCALE GENOMIC DNA]</scope>
    <source>
        <strain evidence="9 10">62-1032</strain>
    </source>
</reference>
<dbReference type="InterPro" id="IPR036636">
    <property type="entry name" value="COX7C/Cox8_sf"/>
</dbReference>
<dbReference type="Gene3D" id="4.10.49.10">
    <property type="entry name" value="Cytochrome c oxidase subunit VIIc"/>
    <property type="match status" value="1"/>
</dbReference>
<keyword evidence="6 8" id="KW-0472">Membrane</keyword>
<dbReference type="InParanoid" id="A0A1Y2DFI3"/>
<dbReference type="EMBL" id="MCGR01000080">
    <property type="protein sequence ID" value="ORY57989.1"/>
    <property type="molecule type" value="Genomic_DNA"/>
</dbReference>
<protein>
    <submittedName>
        <fullName evidence="9">Uncharacterized protein</fullName>
    </submittedName>
</protein>
<keyword evidence="4" id="KW-0999">Mitochondrion inner membrane</keyword>
<dbReference type="UniPathway" id="UPA00705"/>
<feature type="region of interest" description="Disordered" evidence="7">
    <location>
        <begin position="158"/>
        <end position="182"/>
    </location>
</feature>
<organism evidence="9 10">
    <name type="scientific">Leucosporidium creatinivorum</name>
    <dbReference type="NCBI Taxonomy" id="106004"/>
    <lineage>
        <taxon>Eukaryota</taxon>
        <taxon>Fungi</taxon>
        <taxon>Dikarya</taxon>
        <taxon>Basidiomycota</taxon>
        <taxon>Pucciniomycotina</taxon>
        <taxon>Microbotryomycetes</taxon>
        <taxon>Leucosporidiales</taxon>
        <taxon>Leucosporidium</taxon>
    </lineage>
</organism>
<dbReference type="Pfam" id="PF02935">
    <property type="entry name" value="COX7C"/>
    <property type="match status" value="1"/>
</dbReference>
<dbReference type="GO" id="GO:0006123">
    <property type="term" value="P:mitochondrial electron transport, cytochrome c to oxygen"/>
    <property type="evidence" value="ECO:0007669"/>
    <property type="project" value="InterPro"/>
</dbReference>
<dbReference type="GO" id="GO:0005743">
    <property type="term" value="C:mitochondrial inner membrane"/>
    <property type="evidence" value="ECO:0007669"/>
    <property type="project" value="UniProtKB-SubCell"/>
</dbReference>
<feature type="transmembrane region" description="Helical" evidence="8">
    <location>
        <begin position="50"/>
        <end position="73"/>
    </location>
</feature>
<evidence type="ECO:0000256" key="6">
    <source>
        <dbReference type="ARBA" id="ARBA00023136"/>
    </source>
</evidence>
<accession>A0A1Y2DFI3</accession>
<dbReference type="Proteomes" id="UP000193467">
    <property type="component" value="Unassembled WGS sequence"/>
</dbReference>
<evidence type="ECO:0000256" key="5">
    <source>
        <dbReference type="ARBA" id="ARBA00023128"/>
    </source>
</evidence>
<comment type="pathway">
    <text evidence="2">Energy metabolism; oxidative phosphorylation.</text>
</comment>
<proteinExistence type="inferred from homology"/>
<dbReference type="OrthoDB" id="9974841at2759"/>
<evidence type="ECO:0000256" key="4">
    <source>
        <dbReference type="ARBA" id="ARBA00022792"/>
    </source>
</evidence>
<comment type="caution">
    <text evidence="9">The sequence shown here is derived from an EMBL/GenBank/DDBJ whole genome shotgun (WGS) entry which is preliminary data.</text>
</comment>
<dbReference type="AlphaFoldDB" id="A0A1Y2DFI3"/>
<dbReference type="InterPro" id="IPR004202">
    <property type="entry name" value="COX7C/Cox8"/>
</dbReference>
<sequence>MLTRQALPTLRLAARPAQLGARAQVRHFQVNNVVNNNFPFKYEGASKTKFTVCFWGGMTFAFVVPFVACAYQINKAEASSKRGPLTKPNVGFGLRYAKSIVVEVATLAWRSAFQLGREQTNRTHFLALHFQYEEGKPTLRKSFKLLQADVMNIKEEMGRRQPGHRHVQGLPTESELSGGARRQLEDRIGETVSATMVFVCLNPKTGKQATCTFTDVSVHIKNTWLYDPLKDTKLNPNWELGGMPSK</sequence>
<keyword evidence="8" id="KW-0812">Transmembrane</keyword>
<keyword evidence="8" id="KW-1133">Transmembrane helix</keyword>
<evidence type="ECO:0000256" key="8">
    <source>
        <dbReference type="SAM" id="Phobius"/>
    </source>
</evidence>
<comment type="similarity">
    <text evidence="3">Belongs to the cytochrome c oxidase VIIc family.</text>
</comment>
<keyword evidence="10" id="KW-1185">Reference proteome</keyword>
<name>A0A1Y2DFI3_9BASI</name>